<dbReference type="InParanoid" id="A0A2H3CL21"/>
<accession>A0A2H3CL21</accession>
<feature type="compositionally biased region" description="Basic and acidic residues" evidence="1">
    <location>
        <begin position="105"/>
        <end position="114"/>
    </location>
</feature>
<feature type="compositionally biased region" description="Basic residues" evidence="1">
    <location>
        <begin position="115"/>
        <end position="126"/>
    </location>
</feature>
<dbReference type="AlphaFoldDB" id="A0A2H3CL21"/>
<protein>
    <submittedName>
        <fullName evidence="2">Uncharacterized protein</fullName>
    </submittedName>
</protein>
<dbReference type="STRING" id="47427.A0A2H3CL21"/>
<proteinExistence type="predicted"/>
<feature type="compositionally biased region" description="Basic residues" evidence="1">
    <location>
        <begin position="95"/>
        <end position="104"/>
    </location>
</feature>
<reference evidence="3" key="1">
    <citation type="journal article" date="2017" name="Nat. Ecol. Evol.">
        <title>Genome expansion and lineage-specific genetic innovations in the forest pathogenic fungi Armillaria.</title>
        <authorList>
            <person name="Sipos G."/>
            <person name="Prasanna A.N."/>
            <person name="Walter M.C."/>
            <person name="O'Connor E."/>
            <person name="Balint B."/>
            <person name="Krizsan K."/>
            <person name="Kiss B."/>
            <person name="Hess J."/>
            <person name="Varga T."/>
            <person name="Slot J."/>
            <person name="Riley R."/>
            <person name="Boka B."/>
            <person name="Rigling D."/>
            <person name="Barry K."/>
            <person name="Lee J."/>
            <person name="Mihaltcheva S."/>
            <person name="LaButti K."/>
            <person name="Lipzen A."/>
            <person name="Waldron R."/>
            <person name="Moloney N.M."/>
            <person name="Sperisen C."/>
            <person name="Kredics L."/>
            <person name="Vagvoelgyi C."/>
            <person name="Patrignani A."/>
            <person name="Fitzpatrick D."/>
            <person name="Nagy I."/>
            <person name="Doyle S."/>
            <person name="Anderson J.B."/>
            <person name="Grigoriev I.V."/>
            <person name="Gueldener U."/>
            <person name="Muensterkoetter M."/>
            <person name="Nagy L.G."/>
        </authorList>
    </citation>
    <scope>NUCLEOTIDE SEQUENCE [LARGE SCALE GENOMIC DNA]</scope>
    <source>
        <strain evidence="3">Ar21-2</strain>
    </source>
</reference>
<feature type="region of interest" description="Disordered" evidence="1">
    <location>
        <begin position="84"/>
        <end position="146"/>
    </location>
</feature>
<organism evidence="2 3">
    <name type="scientific">Armillaria gallica</name>
    <name type="common">Bulbous honey fungus</name>
    <name type="synonym">Armillaria bulbosa</name>
    <dbReference type="NCBI Taxonomy" id="47427"/>
    <lineage>
        <taxon>Eukaryota</taxon>
        <taxon>Fungi</taxon>
        <taxon>Dikarya</taxon>
        <taxon>Basidiomycota</taxon>
        <taxon>Agaricomycotina</taxon>
        <taxon>Agaricomycetes</taxon>
        <taxon>Agaricomycetidae</taxon>
        <taxon>Agaricales</taxon>
        <taxon>Marasmiineae</taxon>
        <taxon>Physalacriaceae</taxon>
        <taxon>Armillaria</taxon>
    </lineage>
</organism>
<evidence type="ECO:0000313" key="2">
    <source>
        <dbReference type="EMBL" id="PBK82044.1"/>
    </source>
</evidence>
<sequence>MLGVYACLLLTRPEPQKGGQINVLFHANGTGSRMHAGFDKSPIPLEFPEAVPTQYKKCVVLFQCFMETCYKLAKYMDINNGIPNDEVDKEEQPQSKKKSKKKQKKVSESEEPAKKKGARKKKKKGTKMVVDETPNATVGQRPPLSEAGNCAEGLPSMENINPALWQESSITPKPCLCPCPLPCPSMTPQQWELYRELLPITGPNNNPNPFAVSPEHPDAILFHSSLPPSYNNVALLQPNEASINSSSSLP</sequence>
<keyword evidence="3" id="KW-1185">Reference proteome</keyword>
<dbReference type="EMBL" id="KZ293722">
    <property type="protein sequence ID" value="PBK82044.1"/>
    <property type="molecule type" value="Genomic_DNA"/>
</dbReference>
<evidence type="ECO:0000313" key="3">
    <source>
        <dbReference type="Proteomes" id="UP000217790"/>
    </source>
</evidence>
<evidence type="ECO:0000256" key="1">
    <source>
        <dbReference type="SAM" id="MobiDB-lite"/>
    </source>
</evidence>
<name>A0A2H3CL21_ARMGA</name>
<dbReference type="Proteomes" id="UP000217790">
    <property type="component" value="Unassembled WGS sequence"/>
</dbReference>
<gene>
    <name evidence="2" type="ORF">ARMGADRAFT_1038926</name>
</gene>